<gene>
    <name evidence="1" type="ORF">L195_g045175</name>
</gene>
<sequence>GSNAEDVAHFTTILWNIWKQRNNKVWNNTVDAQGLIAVTGASMKGGTTLYLITISISELGFHLMLTA</sequence>
<name>A0A2K3ME52_TRIPR</name>
<accession>A0A2K3ME52</accession>
<comment type="caution">
    <text evidence="1">The sequence shown here is derived from an EMBL/GenBank/DDBJ whole genome shotgun (WGS) entry which is preliminary data.</text>
</comment>
<evidence type="ECO:0000313" key="2">
    <source>
        <dbReference type="Proteomes" id="UP000236291"/>
    </source>
</evidence>
<reference evidence="1 2" key="2">
    <citation type="journal article" date="2017" name="Front. Plant Sci.">
        <title>Gene Classification and Mining of Molecular Markers Useful in Red Clover (Trifolium pratense) Breeding.</title>
        <authorList>
            <person name="Istvanek J."/>
            <person name="Dluhosova J."/>
            <person name="Dluhos P."/>
            <person name="Patkova L."/>
            <person name="Nedelnik J."/>
            <person name="Repkova J."/>
        </authorList>
    </citation>
    <scope>NUCLEOTIDE SEQUENCE [LARGE SCALE GENOMIC DNA]</scope>
    <source>
        <strain evidence="2">cv. Tatra</strain>
        <tissue evidence="1">Young leaves</tissue>
    </source>
</reference>
<protein>
    <submittedName>
        <fullName evidence="1">Uncharacterized protein</fullName>
    </submittedName>
</protein>
<feature type="non-terminal residue" evidence="1">
    <location>
        <position position="1"/>
    </location>
</feature>
<evidence type="ECO:0000313" key="1">
    <source>
        <dbReference type="EMBL" id="PNX89058.1"/>
    </source>
</evidence>
<dbReference type="EMBL" id="ASHM01058532">
    <property type="protein sequence ID" value="PNX89058.1"/>
    <property type="molecule type" value="Genomic_DNA"/>
</dbReference>
<dbReference type="AlphaFoldDB" id="A0A2K3ME52"/>
<organism evidence="1 2">
    <name type="scientific">Trifolium pratense</name>
    <name type="common">Red clover</name>
    <dbReference type="NCBI Taxonomy" id="57577"/>
    <lineage>
        <taxon>Eukaryota</taxon>
        <taxon>Viridiplantae</taxon>
        <taxon>Streptophyta</taxon>
        <taxon>Embryophyta</taxon>
        <taxon>Tracheophyta</taxon>
        <taxon>Spermatophyta</taxon>
        <taxon>Magnoliopsida</taxon>
        <taxon>eudicotyledons</taxon>
        <taxon>Gunneridae</taxon>
        <taxon>Pentapetalae</taxon>
        <taxon>rosids</taxon>
        <taxon>fabids</taxon>
        <taxon>Fabales</taxon>
        <taxon>Fabaceae</taxon>
        <taxon>Papilionoideae</taxon>
        <taxon>50 kb inversion clade</taxon>
        <taxon>NPAAA clade</taxon>
        <taxon>Hologalegina</taxon>
        <taxon>IRL clade</taxon>
        <taxon>Trifolieae</taxon>
        <taxon>Trifolium</taxon>
    </lineage>
</organism>
<reference evidence="1 2" key="1">
    <citation type="journal article" date="2014" name="Am. J. Bot.">
        <title>Genome assembly and annotation for red clover (Trifolium pratense; Fabaceae).</title>
        <authorList>
            <person name="Istvanek J."/>
            <person name="Jaros M."/>
            <person name="Krenek A."/>
            <person name="Repkova J."/>
        </authorList>
    </citation>
    <scope>NUCLEOTIDE SEQUENCE [LARGE SCALE GENOMIC DNA]</scope>
    <source>
        <strain evidence="2">cv. Tatra</strain>
        <tissue evidence="1">Young leaves</tissue>
    </source>
</reference>
<dbReference type="Proteomes" id="UP000236291">
    <property type="component" value="Unassembled WGS sequence"/>
</dbReference>
<proteinExistence type="predicted"/>